<evidence type="ECO:0000256" key="6">
    <source>
        <dbReference type="ARBA" id="ARBA00022845"/>
    </source>
</evidence>
<dbReference type="InterPro" id="IPR013979">
    <property type="entry name" value="TIF_beta_prop-like"/>
</dbReference>
<protein>
    <recommendedName>
        <fullName evidence="2 8">Eukaryotic translation initiation factor 2A</fullName>
        <shortName evidence="8">eIF-2A</shortName>
    </recommendedName>
</protein>
<dbReference type="InterPro" id="IPR015943">
    <property type="entry name" value="WD40/YVTN_repeat-like_dom_sf"/>
</dbReference>
<keyword evidence="6 8" id="KW-0810">Translation regulation</keyword>
<dbReference type="PANTHER" id="PTHR13227">
    <property type="entry name" value="EUKARYOTIC TRANSLATION INITIATION FACTOR 2A"/>
    <property type="match status" value="1"/>
</dbReference>
<dbReference type="Proteomes" id="UP000812966">
    <property type="component" value="Unassembled WGS sequence"/>
</dbReference>
<proteinExistence type="inferred from homology"/>
<evidence type="ECO:0000256" key="9">
    <source>
        <dbReference type="SAM" id="MobiDB-lite"/>
    </source>
</evidence>
<keyword evidence="5" id="KW-0677">Repeat</keyword>
<keyword evidence="4" id="KW-0853">WD repeat</keyword>
<dbReference type="Pfam" id="PF08662">
    <property type="entry name" value="eIF2A"/>
    <property type="match status" value="1"/>
</dbReference>
<feature type="region of interest" description="Disordered" evidence="9">
    <location>
        <begin position="500"/>
        <end position="625"/>
    </location>
</feature>
<evidence type="ECO:0000259" key="10">
    <source>
        <dbReference type="Pfam" id="PF08662"/>
    </source>
</evidence>
<dbReference type="GO" id="GO:0000049">
    <property type="term" value="F:tRNA binding"/>
    <property type="evidence" value="ECO:0007669"/>
    <property type="project" value="UniProtKB-UniRule"/>
</dbReference>
<dbReference type="PIRSF" id="PIRSF017222">
    <property type="entry name" value="eIF2A"/>
    <property type="match status" value="1"/>
</dbReference>
<comment type="function">
    <text evidence="8">Functions in the early steps of protein synthesis of a small number of specific mRNAs. Acts by directing the binding of methionyl-tRNAi to 40S ribosomal subunits. In contrast to the eIF-2 complex, it binds methionyl-tRNAi to 40S subunits in a codon-dependent manner, whereas the eIF-2 complex binds methionyl-tRNAi to 40S subunits in a GTP-dependent manner.</text>
</comment>
<feature type="compositionally biased region" description="Low complexity" evidence="9">
    <location>
        <begin position="568"/>
        <end position="582"/>
    </location>
</feature>
<reference evidence="11" key="1">
    <citation type="submission" date="2020-04" db="EMBL/GenBank/DDBJ databases">
        <title>Analysis of mating type loci in Filobasidium floriforme.</title>
        <authorList>
            <person name="Nowrousian M."/>
        </authorList>
    </citation>
    <scope>NUCLEOTIDE SEQUENCE</scope>
    <source>
        <strain evidence="11">CBS 6242</strain>
    </source>
</reference>
<comment type="caution">
    <text evidence="11">The sequence shown here is derived from an EMBL/GenBank/DDBJ whole genome shotgun (WGS) entry which is preliminary data.</text>
</comment>
<dbReference type="GO" id="GO:0043022">
    <property type="term" value="F:ribosome binding"/>
    <property type="evidence" value="ECO:0007669"/>
    <property type="project" value="UniProtKB-UniRule"/>
</dbReference>
<evidence type="ECO:0000256" key="7">
    <source>
        <dbReference type="ARBA" id="ARBA00022917"/>
    </source>
</evidence>
<feature type="compositionally biased region" description="Polar residues" evidence="9">
    <location>
        <begin position="501"/>
        <end position="510"/>
    </location>
</feature>
<dbReference type="GO" id="GO:0006417">
    <property type="term" value="P:regulation of translation"/>
    <property type="evidence" value="ECO:0007669"/>
    <property type="project" value="UniProtKB-KW"/>
</dbReference>
<feature type="domain" description="Translation initiation factor beta propellor-like" evidence="10">
    <location>
        <begin position="282"/>
        <end position="474"/>
    </location>
</feature>
<dbReference type="GO" id="GO:0003743">
    <property type="term" value="F:translation initiation factor activity"/>
    <property type="evidence" value="ECO:0007669"/>
    <property type="project" value="UniProtKB-UniRule"/>
</dbReference>
<dbReference type="InterPro" id="IPR011387">
    <property type="entry name" value="TIF2A"/>
</dbReference>
<evidence type="ECO:0000313" key="12">
    <source>
        <dbReference type="Proteomes" id="UP000812966"/>
    </source>
</evidence>
<accession>A0A8K0NPT6</accession>
<feature type="compositionally biased region" description="Low complexity" evidence="9">
    <location>
        <begin position="592"/>
        <end position="612"/>
    </location>
</feature>
<sequence>MSAIESQYAFRAQKTIGLVNGDPSYAPSEDLPSEAVSAKTFKYSPTGRQFAYVHGSTINVIALSSTSSSTSSASLKRSFEVPNVIDLAFSPLGSYLFTWERMIKVDDGQAGHKNLKVWFLGKENRMGVEGGGLSVEEVREVAGFGQKSYDQWQPMVTDDESHLIRLSGPSEISIFSLTPPTSLNPLPPKSEFDPSSDLRATSEALGLHTPVSKVRSESTIRGLFLGPSKRFGTGAADVDPLAGGLGVWVGEYKGQPASVNLYTLRSLRDVGNGALPVTQARKSFFKGDKVVLKWNKVGSMGLFLTTSDVDNSGKSYYGETNLYLVGLNGQFECKVALDKEGPIHDYAWNPNSREFSVCYGYMPARTVLFDLKANPIHSFEPKPRNFIAYQPQGRLFLNAGFGNLTGTIDVWDLKSRKKVSEFQAPNSTTCEWSPDGRYILTGTLSPRLRVDNGVKVWWCTGRLLHVQMVEELYQTSWRPGSVDSFPAFPLEMPAAPAPHTSVAQFTPANKTTDESSKPVGAYRPPGARGTATPSIYKREDEGGAAVMPSANGSGAIYVPGTRTPRSRNIPGAPPGAAKPNGNEGKGKKNKKNGAATGGNATPAASAPSTPAVEVPPPIADGDADATQKKIRNLNKKLKAIVDLKERKAKGEVLEATQLKKIEGETAILQELKTLESSLKK</sequence>
<evidence type="ECO:0000256" key="8">
    <source>
        <dbReference type="PIRNR" id="PIRNR017222"/>
    </source>
</evidence>
<name>A0A8K0NPT6_9TREE</name>
<keyword evidence="12" id="KW-1185">Reference proteome</keyword>
<evidence type="ECO:0000256" key="5">
    <source>
        <dbReference type="ARBA" id="ARBA00022737"/>
    </source>
</evidence>
<dbReference type="InterPro" id="IPR036322">
    <property type="entry name" value="WD40_repeat_dom_sf"/>
</dbReference>
<evidence type="ECO:0000313" key="11">
    <source>
        <dbReference type="EMBL" id="KAG7531286.1"/>
    </source>
</evidence>
<comment type="similarity">
    <text evidence="1 8">Belongs to the WD repeat EIF2A family.</text>
</comment>
<evidence type="ECO:0000256" key="2">
    <source>
        <dbReference type="ARBA" id="ARBA00013819"/>
    </source>
</evidence>
<dbReference type="PANTHER" id="PTHR13227:SF0">
    <property type="entry name" value="EUKARYOTIC TRANSLATION INITIATION FACTOR 2A"/>
    <property type="match status" value="1"/>
</dbReference>
<dbReference type="SUPFAM" id="SSF50978">
    <property type="entry name" value="WD40 repeat-like"/>
    <property type="match status" value="1"/>
</dbReference>
<keyword evidence="3 8" id="KW-0396">Initiation factor</keyword>
<organism evidence="11 12">
    <name type="scientific">Filobasidium floriforme</name>
    <dbReference type="NCBI Taxonomy" id="5210"/>
    <lineage>
        <taxon>Eukaryota</taxon>
        <taxon>Fungi</taxon>
        <taxon>Dikarya</taxon>
        <taxon>Basidiomycota</taxon>
        <taxon>Agaricomycotina</taxon>
        <taxon>Tremellomycetes</taxon>
        <taxon>Filobasidiales</taxon>
        <taxon>Filobasidiaceae</taxon>
        <taxon>Filobasidium</taxon>
    </lineage>
</organism>
<keyword evidence="7 8" id="KW-0648">Protein biosynthesis</keyword>
<dbReference type="EMBL" id="JABELV010000095">
    <property type="protein sequence ID" value="KAG7531286.1"/>
    <property type="molecule type" value="Genomic_DNA"/>
</dbReference>
<gene>
    <name evidence="11" type="ORF">FFLO_04464</name>
</gene>
<evidence type="ECO:0000256" key="3">
    <source>
        <dbReference type="ARBA" id="ARBA00022540"/>
    </source>
</evidence>
<dbReference type="GO" id="GO:0022627">
    <property type="term" value="C:cytosolic small ribosomal subunit"/>
    <property type="evidence" value="ECO:0007669"/>
    <property type="project" value="TreeGrafter"/>
</dbReference>
<dbReference type="Gene3D" id="2.130.10.10">
    <property type="entry name" value="YVTN repeat-like/Quinoprotein amine dehydrogenase"/>
    <property type="match status" value="1"/>
</dbReference>
<evidence type="ECO:0000256" key="4">
    <source>
        <dbReference type="ARBA" id="ARBA00022574"/>
    </source>
</evidence>
<evidence type="ECO:0000256" key="1">
    <source>
        <dbReference type="ARBA" id="ARBA00009573"/>
    </source>
</evidence>
<dbReference type="GO" id="GO:0003729">
    <property type="term" value="F:mRNA binding"/>
    <property type="evidence" value="ECO:0007669"/>
    <property type="project" value="TreeGrafter"/>
</dbReference>
<dbReference type="AlphaFoldDB" id="A0A8K0NPT6"/>